<gene>
    <name evidence="1" type="ORF">CO661_24210</name>
</gene>
<dbReference type="EMBL" id="NWTC01000022">
    <property type="protein sequence ID" value="PDT45369.1"/>
    <property type="molecule type" value="Genomic_DNA"/>
</dbReference>
<reference evidence="1 2" key="1">
    <citation type="submission" date="2017-09" db="EMBL/GenBank/DDBJ databases">
        <title>Comparative genomics of rhizobia isolated from Phaseolus vulgaris in China.</title>
        <authorList>
            <person name="Tong W."/>
        </authorList>
    </citation>
    <scope>NUCLEOTIDE SEQUENCE [LARGE SCALE GENOMIC DNA]</scope>
    <source>
        <strain evidence="1 2">PCH1</strain>
    </source>
</reference>
<evidence type="ECO:0000313" key="2">
    <source>
        <dbReference type="Proteomes" id="UP000220353"/>
    </source>
</evidence>
<sequence>MNQGITIRLGAAHNSLTIADAGLAFDVSTMDKTQRYELRRGLIEGLKTNGYFGKKEQRKARFRARQQVAA</sequence>
<dbReference type="AlphaFoldDB" id="A0A2A6LTC2"/>
<evidence type="ECO:0000313" key="1">
    <source>
        <dbReference type="EMBL" id="PDT45369.1"/>
    </source>
</evidence>
<protein>
    <submittedName>
        <fullName evidence="1">Uncharacterized protein</fullName>
    </submittedName>
</protein>
<accession>A0A2A6LTC2</accession>
<dbReference type="Proteomes" id="UP000220353">
    <property type="component" value="Unassembled WGS sequence"/>
</dbReference>
<proteinExistence type="predicted"/>
<dbReference type="RefSeq" id="WP_097587423.1">
    <property type="nucleotide sequence ID" value="NZ_NWTC01000022.1"/>
</dbReference>
<organism evidence="1 2">
    <name type="scientific">Rhizobium fredii</name>
    <name type="common">Sinorhizobium fredii</name>
    <dbReference type="NCBI Taxonomy" id="380"/>
    <lineage>
        <taxon>Bacteria</taxon>
        <taxon>Pseudomonadati</taxon>
        <taxon>Pseudomonadota</taxon>
        <taxon>Alphaproteobacteria</taxon>
        <taxon>Hyphomicrobiales</taxon>
        <taxon>Rhizobiaceae</taxon>
        <taxon>Sinorhizobium/Ensifer group</taxon>
        <taxon>Sinorhizobium</taxon>
    </lineage>
</organism>
<comment type="caution">
    <text evidence="1">The sequence shown here is derived from an EMBL/GenBank/DDBJ whole genome shotgun (WGS) entry which is preliminary data.</text>
</comment>
<name>A0A2A6LTC2_RHIFR</name>